<reference evidence="1 2" key="1">
    <citation type="journal article" date="2019" name="Commun. Biol.">
        <title>The bagworm genome reveals a unique fibroin gene that provides high tensile strength.</title>
        <authorList>
            <person name="Kono N."/>
            <person name="Nakamura H."/>
            <person name="Ohtoshi R."/>
            <person name="Tomita M."/>
            <person name="Numata K."/>
            <person name="Arakawa K."/>
        </authorList>
    </citation>
    <scope>NUCLEOTIDE SEQUENCE [LARGE SCALE GENOMIC DNA]</scope>
</reference>
<comment type="caution">
    <text evidence="1">The sequence shown here is derived from an EMBL/GenBank/DDBJ whole genome shotgun (WGS) entry which is preliminary data.</text>
</comment>
<organism evidence="1 2">
    <name type="scientific">Eumeta variegata</name>
    <name type="common">Bagworm moth</name>
    <name type="synonym">Eumeta japonica</name>
    <dbReference type="NCBI Taxonomy" id="151549"/>
    <lineage>
        <taxon>Eukaryota</taxon>
        <taxon>Metazoa</taxon>
        <taxon>Ecdysozoa</taxon>
        <taxon>Arthropoda</taxon>
        <taxon>Hexapoda</taxon>
        <taxon>Insecta</taxon>
        <taxon>Pterygota</taxon>
        <taxon>Neoptera</taxon>
        <taxon>Endopterygota</taxon>
        <taxon>Lepidoptera</taxon>
        <taxon>Glossata</taxon>
        <taxon>Ditrysia</taxon>
        <taxon>Tineoidea</taxon>
        <taxon>Psychidae</taxon>
        <taxon>Oiketicinae</taxon>
        <taxon>Eumeta</taxon>
    </lineage>
</organism>
<evidence type="ECO:0000313" key="1">
    <source>
        <dbReference type="EMBL" id="GBP95059.1"/>
    </source>
</evidence>
<protein>
    <submittedName>
        <fullName evidence="1">Uncharacterized protein</fullName>
    </submittedName>
</protein>
<evidence type="ECO:0000313" key="2">
    <source>
        <dbReference type="Proteomes" id="UP000299102"/>
    </source>
</evidence>
<proteinExistence type="predicted"/>
<dbReference type="AlphaFoldDB" id="A0A4C2A7A7"/>
<dbReference type="Proteomes" id="UP000299102">
    <property type="component" value="Unassembled WGS sequence"/>
</dbReference>
<keyword evidence="2" id="KW-1185">Reference proteome</keyword>
<sequence>MHIPAIRIVAVTGFNRPTVEALRSRHVLYTSDRGLDFKGHAPAQCRLGCGNGRHRQCDDNTRDQQDNILSEAQNALYNLTQVYNSLVNSALI</sequence>
<name>A0A4C2A7A7_EUMVA</name>
<gene>
    <name evidence="1" type="ORF">EVAR_60389_1</name>
</gene>
<dbReference type="EMBL" id="BGZK01002580">
    <property type="protein sequence ID" value="GBP95059.1"/>
    <property type="molecule type" value="Genomic_DNA"/>
</dbReference>
<accession>A0A4C2A7A7</accession>